<accession>A0A0B7B6C3</accession>
<reference evidence="1" key="1">
    <citation type="submission" date="2014-12" db="EMBL/GenBank/DDBJ databases">
        <title>Insight into the proteome of Arion vulgaris.</title>
        <authorList>
            <person name="Aradska J."/>
            <person name="Bulat T."/>
            <person name="Smidak R."/>
            <person name="Sarate P."/>
            <person name="Gangsoo J."/>
            <person name="Sialana F."/>
            <person name="Bilban M."/>
            <person name="Lubec G."/>
        </authorList>
    </citation>
    <scope>NUCLEOTIDE SEQUENCE</scope>
    <source>
        <tissue evidence="1">Skin</tissue>
    </source>
</reference>
<dbReference type="AlphaFoldDB" id="A0A0B7B6C3"/>
<dbReference type="GO" id="GO:0006892">
    <property type="term" value="P:post-Golgi vesicle-mediated transport"/>
    <property type="evidence" value="ECO:0007669"/>
    <property type="project" value="TreeGrafter"/>
</dbReference>
<protein>
    <recommendedName>
        <fullName evidence="2">Sortilin N-terminal domain-containing protein</fullName>
    </recommendedName>
</protein>
<dbReference type="EMBL" id="HACG01040996">
    <property type="protein sequence ID" value="CEK87861.1"/>
    <property type="molecule type" value="Transcribed_RNA"/>
</dbReference>
<name>A0A0B7B6C3_9EUPU</name>
<dbReference type="PANTHER" id="PTHR12106:SF47">
    <property type="entry name" value="VPS10 DOMAIN-CONTAINING RECEPTOR SORCS3-LIKE"/>
    <property type="match status" value="1"/>
</dbReference>
<gene>
    <name evidence="1" type="primary">ORF161794</name>
</gene>
<dbReference type="GO" id="GO:0016020">
    <property type="term" value="C:membrane"/>
    <property type="evidence" value="ECO:0007669"/>
    <property type="project" value="TreeGrafter"/>
</dbReference>
<dbReference type="PANTHER" id="PTHR12106">
    <property type="entry name" value="SORTILIN RELATED"/>
    <property type="match status" value="1"/>
</dbReference>
<dbReference type="GO" id="GO:0005794">
    <property type="term" value="C:Golgi apparatus"/>
    <property type="evidence" value="ECO:0007669"/>
    <property type="project" value="TreeGrafter"/>
</dbReference>
<feature type="non-terminal residue" evidence="1">
    <location>
        <position position="1"/>
    </location>
</feature>
<evidence type="ECO:0000313" key="1">
    <source>
        <dbReference type="EMBL" id="CEK87861.1"/>
    </source>
</evidence>
<dbReference type="InterPro" id="IPR050310">
    <property type="entry name" value="VPS10-sortilin"/>
</dbReference>
<organism evidence="1">
    <name type="scientific">Arion vulgaris</name>
    <dbReference type="NCBI Taxonomy" id="1028688"/>
    <lineage>
        <taxon>Eukaryota</taxon>
        <taxon>Metazoa</taxon>
        <taxon>Spiralia</taxon>
        <taxon>Lophotrochozoa</taxon>
        <taxon>Mollusca</taxon>
        <taxon>Gastropoda</taxon>
        <taxon>Heterobranchia</taxon>
        <taxon>Euthyneura</taxon>
        <taxon>Panpulmonata</taxon>
        <taxon>Eupulmonata</taxon>
        <taxon>Stylommatophora</taxon>
        <taxon>Helicina</taxon>
        <taxon>Arionoidea</taxon>
        <taxon>Arionidae</taxon>
        <taxon>Arion</taxon>
    </lineage>
</organism>
<dbReference type="SUPFAM" id="SSF110296">
    <property type="entry name" value="Oligoxyloglucan reducing end-specific cellobiohydrolase"/>
    <property type="match status" value="1"/>
</dbReference>
<sequence length="98" mass="11086">GKGTSERIIILTCTQNISDGSRRVVESQLWRSDNYGTSFSEKTFDAGAKLSYFYTFAQNEKKLLFTDVSANKVYVTKDELDSWKVITVPVEPDVILPQ</sequence>
<proteinExistence type="predicted"/>
<evidence type="ECO:0008006" key="2">
    <source>
        <dbReference type="Google" id="ProtNLM"/>
    </source>
</evidence>
<feature type="non-terminal residue" evidence="1">
    <location>
        <position position="98"/>
    </location>
</feature>